<accession>A0A2R7Y257</accession>
<organism evidence="1 2">
    <name type="scientific">Candidatus Terraquivivens tikiterensis</name>
    <dbReference type="NCBI Taxonomy" id="1980982"/>
    <lineage>
        <taxon>Archaea</taxon>
        <taxon>Nitrososphaerota</taxon>
        <taxon>Candidatus Wolframiiraptoraceae</taxon>
        <taxon>Candidatus Terraquivivens</taxon>
    </lineage>
</organism>
<comment type="caution">
    <text evidence="1">The sequence shown here is derived from an EMBL/GenBank/DDBJ whole genome shotgun (WGS) entry which is preliminary data.</text>
</comment>
<sequence>MPLAAKIFRVRAETSLEELADKLRDYRSVEVQKEGEEEFELVVEVRDLRIEGEHLSGIMSRDKLIFVNQRGKLRPVLKTVEARIIFSRLKDKLLLTVVQEKHFANAVASMLSQLLFLSYKAIVEANIKPETLQEFHERNPEGTKVIYFDNIDIPSVSKLALYGDALKGSPLYEEYLMHGKIWYIVFTSRRRGAVMGLTRNCVVTSFTKMPEEDFVQCIFEEVYPLIS</sequence>
<proteinExistence type="predicted"/>
<protein>
    <submittedName>
        <fullName evidence="1">Uncharacterized protein</fullName>
    </submittedName>
</protein>
<dbReference type="AlphaFoldDB" id="A0A2R7Y257"/>
<reference evidence="1 2" key="1">
    <citation type="submission" date="2017-04" db="EMBL/GenBank/DDBJ databases">
        <title>Draft Aigarchaeota genome from a New Zealand hot spring.</title>
        <authorList>
            <person name="Reysenbach A.-L."/>
            <person name="Donaho J.A."/>
            <person name="Gerhart J."/>
            <person name="Kelley J.F."/>
            <person name="Kouba K."/>
            <person name="Podar M."/>
            <person name="Stott M."/>
        </authorList>
    </citation>
    <scope>NUCLEOTIDE SEQUENCE [LARGE SCALE GENOMIC DNA]</scope>
    <source>
        <strain evidence="1">NZ13_MG1</strain>
    </source>
</reference>
<evidence type="ECO:0000313" key="1">
    <source>
        <dbReference type="EMBL" id="PUA31519.1"/>
    </source>
</evidence>
<dbReference type="EMBL" id="NDWU01000016">
    <property type="protein sequence ID" value="PUA31519.1"/>
    <property type="molecule type" value="Genomic_DNA"/>
</dbReference>
<dbReference type="Proteomes" id="UP000244066">
    <property type="component" value="Unassembled WGS sequence"/>
</dbReference>
<gene>
    <name evidence="1" type="ORF">B9J98_06110</name>
</gene>
<evidence type="ECO:0000313" key="2">
    <source>
        <dbReference type="Proteomes" id="UP000244066"/>
    </source>
</evidence>
<name>A0A2R7Y257_9ARCH</name>